<evidence type="ECO:0000313" key="2">
    <source>
        <dbReference type="Proteomes" id="UP000199048"/>
    </source>
</evidence>
<protein>
    <submittedName>
        <fullName evidence="1">Uncharacterized protein</fullName>
    </submittedName>
</protein>
<dbReference type="EMBL" id="FOTK01000019">
    <property type="protein sequence ID" value="SFM11091.1"/>
    <property type="molecule type" value="Genomic_DNA"/>
</dbReference>
<organism evidence="1 2">
    <name type="scientific">Methylobacterium pseudosasicola</name>
    <dbReference type="NCBI Taxonomy" id="582667"/>
    <lineage>
        <taxon>Bacteria</taxon>
        <taxon>Pseudomonadati</taxon>
        <taxon>Pseudomonadota</taxon>
        <taxon>Alphaproteobacteria</taxon>
        <taxon>Hyphomicrobiales</taxon>
        <taxon>Methylobacteriaceae</taxon>
        <taxon>Methylobacterium</taxon>
    </lineage>
</organism>
<dbReference type="OrthoDB" id="7994539at2"/>
<dbReference type="AlphaFoldDB" id="A0A1I4N6G3"/>
<gene>
    <name evidence="1" type="ORF">SAMN05192568_1019107</name>
</gene>
<evidence type="ECO:0000313" key="1">
    <source>
        <dbReference type="EMBL" id="SFM11091.1"/>
    </source>
</evidence>
<keyword evidence="2" id="KW-1185">Reference proteome</keyword>
<reference evidence="2" key="1">
    <citation type="submission" date="2016-10" db="EMBL/GenBank/DDBJ databases">
        <authorList>
            <person name="Varghese N."/>
            <person name="Submissions S."/>
        </authorList>
    </citation>
    <scope>NUCLEOTIDE SEQUENCE [LARGE SCALE GENOMIC DNA]</scope>
    <source>
        <strain evidence="2">BL36</strain>
    </source>
</reference>
<accession>A0A1I4N6G3</accession>
<proteinExistence type="predicted"/>
<dbReference type="Proteomes" id="UP000199048">
    <property type="component" value="Unassembled WGS sequence"/>
</dbReference>
<name>A0A1I4N6G3_9HYPH</name>
<dbReference type="RefSeq" id="WP_092042912.1">
    <property type="nucleotide sequence ID" value="NZ_FOTK01000019.1"/>
</dbReference>
<sequence length="149" mass="16092">MTMEAYVLCARSISSTSEWQSAIDAIGFDLKLEADRIPPTVSGHLPATWQGREAGFECSVIPFSDLAETYPQTDFGGPWACAYAFYFATFPACAGTWIAIAAALRLSTGVAFDPQEDKLLTAEAAIRYAHEAVASIARLEAQFGRNTSL</sequence>